<dbReference type="PANTHER" id="PTHR19848">
    <property type="entry name" value="WD40 REPEAT PROTEIN"/>
    <property type="match status" value="1"/>
</dbReference>
<protein>
    <recommendedName>
        <fullName evidence="6">Vegetative incompatibility protein HET-E-1</fullName>
    </recommendedName>
</protein>
<feature type="repeat" description="WD" evidence="3">
    <location>
        <begin position="128"/>
        <end position="169"/>
    </location>
</feature>
<dbReference type="PANTHER" id="PTHR19848:SF8">
    <property type="entry name" value="F-BOX AND WD REPEAT DOMAIN CONTAINING 7"/>
    <property type="match status" value="1"/>
</dbReference>
<sequence length="452" mass="48825">MGRCTQLIPSQDEGPKKLFEFLDDAMRFVQAYSFAIENAPLQVYSSLLVFSPSRSKIRVTFGSQIPRWISLQPKVNDSWGLCMQTLEGHDRWASSVAFSPDSTLVASGSGDKTIRLWGVATGECVQTLEGHDDSVTSVAFSPDSTLVASGSNDETIRLWRVATGECVQTLEGHDDSVTSVAFSPDSTLVASGSDDKTIRLWRVATGECVQTLEGHDSLVSSVAFSPDSTLVASGSDDKTIRLWRVATGECVQTLEGHNRWVSSVAFSPDSTLVASGSGDKTIRLWRVATGECVQTLEGHDSLVYSVAFSPDSALVASGSYDKTIRLWRVATGKCVQTLQVRFSPLRLSFGHDRSNLMTDRGAITTQVETPGCCPTGAVANAMDAVYAPFGISDDETWITWTGKKLLWLPKEYRPAISAVSGSNIVIGCRSGRVLVSGFSRQNLSEKLTGHGK</sequence>
<dbReference type="PROSITE" id="PS50294">
    <property type="entry name" value="WD_REPEATS_REGION"/>
    <property type="match status" value="6"/>
</dbReference>
<dbReference type="EMBL" id="JAWRVI010000227">
    <property type="protein sequence ID" value="KAK4071306.1"/>
    <property type="molecule type" value="Genomic_DNA"/>
</dbReference>
<gene>
    <name evidence="4" type="ORF">Purlil1_13473</name>
</gene>
<evidence type="ECO:0008006" key="6">
    <source>
        <dbReference type="Google" id="ProtNLM"/>
    </source>
</evidence>
<feature type="repeat" description="WD" evidence="3">
    <location>
        <begin position="296"/>
        <end position="337"/>
    </location>
</feature>
<evidence type="ECO:0000256" key="1">
    <source>
        <dbReference type="ARBA" id="ARBA00022574"/>
    </source>
</evidence>
<name>A0ABR0BE64_PURLI</name>
<reference evidence="4 5" key="1">
    <citation type="journal article" date="2024" name="Microbiol. Resour. Announc.">
        <title>Genome annotations for the ascomycete fungi Trichoderma harzianum, Trichoderma aggressivum, and Purpureocillium lilacinum.</title>
        <authorList>
            <person name="Beijen E.P.W."/>
            <person name="Ohm R.A."/>
        </authorList>
    </citation>
    <scope>NUCLEOTIDE SEQUENCE [LARGE SCALE GENOMIC DNA]</scope>
    <source>
        <strain evidence="4 5">CBS 150709</strain>
    </source>
</reference>
<keyword evidence="5" id="KW-1185">Reference proteome</keyword>
<dbReference type="InterPro" id="IPR015943">
    <property type="entry name" value="WD40/YVTN_repeat-like_dom_sf"/>
</dbReference>
<evidence type="ECO:0000313" key="4">
    <source>
        <dbReference type="EMBL" id="KAK4071306.1"/>
    </source>
</evidence>
<keyword evidence="1 3" id="KW-0853">WD repeat</keyword>
<comment type="caution">
    <text evidence="4">The sequence shown here is derived from an EMBL/GenBank/DDBJ whole genome shotgun (WGS) entry which is preliminary data.</text>
</comment>
<dbReference type="SUPFAM" id="SSF50978">
    <property type="entry name" value="WD40 repeat-like"/>
    <property type="match status" value="1"/>
</dbReference>
<dbReference type="Pfam" id="PF00400">
    <property type="entry name" value="WD40"/>
    <property type="match status" value="2"/>
</dbReference>
<dbReference type="PROSITE" id="PS50082">
    <property type="entry name" value="WD_REPEATS_2"/>
    <property type="match status" value="6"/>
</dbReference>
<dbReference type="InterPro" id="IPR001680">
    <property type="entry name" value="WD40_rpt"/>
</dbReference>
<feature type="repeat" description="WD" evidence="3">
    <location>
        <begin position="86"/>
        <end position="127"/>
    </location>
</feature>
<feature type="repeat" description="WD" evidence="3">
    <location>
        <begin position="254"/>
        <end position="295"/>
    </location>
</feature>
<feature type="repeat" description="WD" evidence="3">
    <location>
        <begin position="212"/>
        <end position="253"/>
    </location>
</feature>
<dbReference type="SMART" id="SM00320">
    <property type="entry name" value="WD40"/>
    <property type="match status" value="6"/>
</dbReference>
<dbReference type="Gene3D" id="2.130.10.10">
    <property type="entry name" value="YVTN repeat-like/Quinoprotein amine dehydrogenase"/>
    <property type="match status" value="3"/>
</dbReference>
<feature type="repeat" description="WD" evidence="3">
    <location>
        <begin position="170"/>
        <end position="211"/>
    </location>
</feature>
<keyword evidence="2" id="KW-0677">Repeat</keyword>
<accession>A0ABR0BE64</accession>
<proteinExistence type="predicted"/>
<organism evidence="4 5">
    <name type="scientific">Purpureocillium lilacinum</name>
    <name type="common">Paecilomyces lilacinus</name>
    <dbReference type="NCBI Taxonomy" id="33203"/>
    <lineage>
        <taxon>Eukaryota</taxon>
        <taxon>Fungi</taxon>
        <taxon>Dikarya</taxon>
        <taxon>Ascomycota</taxon>
        <taxon>Pezizomycotina</taxon>
        <taxon>Sordariomycetes</taxon>
        <taxon>Hypocreomycetidae</taxon>
        <taxon>Hypocreales</taxon>
        <taxon>Ophiocordycipitaceae</taxon>
        <taxon>Purpureocillium</taxon>
    </lineage>
</organism>
<dbReference type="InterPro" id="IPR020472">
    <property type="entry name" value="WD40_PAC1"/>
</dbReference>
<evidence type="ECO:0000256" key="3">
    <source>
        <dbReference type="PROSITE-ProRule" id="PRU00221"/>
    </source>
</evidence>
<dbReference type="CDD" id="cd00200">
    <property type="entry name" value="WD40"/>
    <property type="match status" value="1"/>
</dbReference>
<dbReference type="Pfam" id="PF25173">
    <property type="entry name" value="Beta-prop_WDR3_1st"/>
    <property type="match status" value="1"/>
</dbReference>
<evidence type="ECO:0000256" key="2">
    <source>
        <dbReference type="ARBA" id="ARBA00022737"/>
    </source>
</evidence>
<evidence type="ECO:0000313" key="5">
    <source>
        <dbReference type="Proteomes" id="UP001287286"/>
    </source>
</evidence>
<dbReference type="PRINTS" id="PR00320">
    <property type="entry name" value="GPROTEINBRPT"/>
</dbReference>
<dbReference type="InterPro" id="IPR036322">
    <property type="entry name" value="WD40_repeat_dom_sf"/>
</dbReference>
<dbReference type="Proteomes" id="UP001287286">
    <property type="component" value="Unassembled WGS sequence"/>
</dbReference>